<dbReference type="Pfam" id="PF02204">
    <property type="entry name" value="VPS9"/>
    <property type="match status" value="1"/>
</dbReference>
<dbReference type="InterPro" id="IPR003123">
    <property type="entry name" value="VPS9"/>
</dbReference>
<evidence type="ECO:0000313" key="4">
    <source>
        <dbReference type="EMBL" id="JAS60999.1"/>
    </source>
</evidence>
<feature type="domain" description="VPS9" evidence="3">
    <location>
        <begin position="280"/>
        <end position="429"/>
    </location>
</feature>
<dbReference type="InterPro" id="IPR037191">
    <property type="entry name" value="VPS9_dom_sf"/>
</dbReference>
<dbReference type="GO" id="GO:0007165">
    <property type="term" value="P:signal transduction"/>
    <property type="evidence" value="ECO:0007669"/>
    <property type="project" value="InterPro"/>
</dbReference>
<reference evidence="4" key="1">
    <citation type="submission" date="2015-11" db="EMBL/GenBank/DDBJ databases">
        <title>De novo transcriptome assembly of four potential Pierce s Disease insect vectors from Arizona vineyards.</title>
        <authorList>
            <person name="Tassone E.E."/>
        </authorList>
    </citation>
    <scope>NUCLEOTIDE SEQUENCE</scope>
</reference>
<evidence type="ECO:0000256" key="1">
    <source>
        <dbReference type="SAM" id="MobiDB-lite"/>
    </source>
</evidence>
<dbReference type="Gene3D" id="1.20.1050.80">
    <property type="entry name" value="VPS9 domain"/>
    <property type="match status" value="1"/>
</dbReference>
<sequence length="544" mass="60861">MERRFPSLEQQAEDSESNSPGYRGITIQEIISQRFPELRLSPNLSHSHKGGDPNSSSDSNNGSRVSAYDNVVNNNNHKPISICLNGSGNSDNDDALTVFSEPWDSSRWEHLLRGRDRESEGEHKSTTPASAPAHTPTVTRTKSFKERLDPLLSPPRLQALQRTREAGGSGASIRAYALHLAADKSTTFAQNIDNFIACTKESREVRPQVVMRNMRQFMSGMKNYLVKHGEREFEKEVERERGKLKANEFLNLDAILEGVMHKLVVRPLREHLYYLFVEEYSNNGAISLLVDNIILARTKPLHELGIRKNIIPPSEESLATICHYLHRLQEVDSPLEKLENLLTAISAIFNSVKVTNSSGSKGMMLGADDFLPLFVWVLVQSGMIAAEIEAEYMWGLLHPSLLSGEGGYYLTTLSSAVHVLKNFRACTNSEPNLDWGSGPMSEFRSVLKIVVPDEMNGSIITKTLPVRPNMTTRDVCKIIAHKVRITNPQDYGLYKLVDGEETLLAETDCPQDIKGTVSTIGKHCMFAYKRIDAKIAWPRTTSPE</sequence>
<evidence type="ECO:0000259" key="2">
    <source>
        <dbReference type="PROSITE" id="PS50200"/>
    </source>
</evidence>
<dbReference type="PANTHER" id="PTHR23101:SF104">
    <property type="entry name" value="PROTEIN SPRINT"/>
    <property type="match status" value="1"/>
</dbReference>
<evidence type="ECO:0008006" key="5">
    <source>
        <dbReference type="Google" id="ProtNLM"/>
    </source>
</evidence>
<dbReference type="GO" id="GO:0030139">
    <property type="term" value="C:endocytic vesicle"/>
    <property type="evidence" value="ECO:0007669"/>
    <property type="project" value="TreeGrafter"/>
</dbReference>
<feature type="region of interest" description="Disordered" evidence="1">
    <location>
        <begin position="1"/>
        <end position="26"/>
    </location>
</feature>
<dbReference type="PROSITE" id="PS50200">
    <property type="entry name" value="RA"/>
    <property type="match status" value="1"/>
</dbReference>
<evidence type="ECO:0000259" key="3">
    <source>
        <dbReference type="PROSITE" id="PS51205"/>
    </source>
</evidence>
<feature type="compositionally biased region" description="Low complexity" evidence="1">
    <location>
        <begin position="52"/>
        <end position="63"/>
    </location>
</feature>
<dbReference type="GO" id="GO:0005085">
    <property type="term" value="F:guanyl-nucleotide exchange factor activity"/>
    <property type="evidence" value="ECO:0007669"/>
    <property type="project" value="InterPro"/>
</dbReference>
<feature type="domain" description="Ras-associating" evidence="2">
    <location>
        <begin position="461"/>
        <end position="533"/>
    </location>
</feature>
<accession>A0A1B6GEZ3</accession>
<proteinExistence type="predicted"/>
<dbReference type="PANTHER" id="PTHR23101">
    <property type="entry name" value="RAB GDP/GTP EXCHANGE FACTOR"/>
    <property type="match status" value="1"/>
</dbReference>
<dbReference type="PROSITE" id="PS51205">
    <property type="entry name" value="VPS9"/>
    <property type="match status" value="1"/>
</dbReference>
<protein>
    <recommendedName>
        <fullName evidence="5">VPS9 domain-containing protein</fullName>
    </recommendedName>
</protein>
<dbReference type="GO" id="GO:0005829">
    <property type="term" value="C:cytosol"/>
    <property type="evidence" value="ECO:0007669"/>
    <property type="project" value="TreeGrafter"/>
</dbReference>
<dbReference type="SUPFAM" id="SSF109993">
    <property type="entry name" value="VPS9 domain"/>
    <property type="match status" value="1"/>
</dbReference>
<dbReference type="GO" id="GO:0031267">
    <property type="term" value="F:small GTPase binding"/>
    <property type="evidence" value="ECO:0007669"/>
    <property type="project" value="TreeGrafter"/>
</dbReference>
<dbReference type="AlphaFoldDB" id="A0A1B6GEZ3"/>
<dbReference type="EMBL" id="GECZ01008770">
    <property type="protein sequence ID" value="JAS60999.1"/>
    <property type="molecule type" value="Transcribed_RNA"/>
</dbReference>
<feature type="region of interest" description="Disordered" evidence="1">
    <location>
        <begin position="114"/>
        <end position="147"/>
    </location>
</feature>
<dbReference type="CDD" id="cd01776">
    <property type="entry name" value="RA_Rin"/>
    <property type="match status" value="1"/>
</dbReference>
<dbReference type="Pfam" id="PF00788">
    <property type="entry name" value="RA"/>
    <property type="match status" value="1"/>
</dbReference>
<dbReference type="InterPro" id="IPR029071">
    <property type="entry name" value="Ubiquitin-like_domsf"/>
</dbReference>
<dbReference type="Pfam" id="PF23268">
    <property type="entry name" value="RIN1"/>
    <property type="match status" value="1"/>
</dbReference>
<dbReference type="InterPro" id="IPR045046">
    <property type="entry name" value="Vps9-like"/>
</dbReference>
<organism evidence="4">
    <name type="scientific">Cuerna arida</name>
    <dbReference type="NCBI Taxonomy" id="1464854"/>
    <lineage>
        <taxon>Eukaryota</taxon>
        <taxon>Metazoa</taxon>
        <taxon>Ecdysozoa</taxon>
        <taxon>Arthropoda</taxon>
        <taxon>Hexapoda</taxon>
        <taxon>Insecta</taxon>
        <taxon>Pterygota</taxon>
        <taxon>Neoptera</taxon>
        <taxon>Paraneoptera</taxon>
        <taxon>Hemiptera</taxon>
        <taxon>Auchenorrhyncha</taxon>
        <taxon>Membracoidea</taxon>
        <taxon>Cicadellidae</taxon>
        <taxon>Cicadellinae</taxon>
        <taxon>Proconiini</taxon>
        <taxon>Cuerna</taxon>
    </lineage>
</organism>
<dbReference type="GO" id="GO:0016192">
    <property type="term" value="P:vesicle-mediated transport"/>
    <property type="evidence" value="ECO:0007669"/>
    <property type="project" value="InterPro"/>
</dbReference>
<gene>
    <name evidence="4" type="ORF">g.39137</name>
</gene>
<feature type="region of interest" description="Disordered" evidence="1">
    <location>
        <begin position="41"/>
        <end position="72"/>
    </location>
</feature>
<feature type="compositionally biased region" description="Low complexity" evidence="1">
    <location>
        <begin position="126"/>
        <end position="139"/>
    </location>
</feature>
<dbReference type="SMART" id="SM00167">
    <property type="entry name" value="VPS9"/>
    <property type="match status" value="1"/>
</dbReference>
<feature type="compositionally biased region" description="Basic and acidic residues" evidence="1">
    <location>
        <begin position="114"/>
        <end position="125"/>
    </location>
</feature>
<dbReference type="InterPro" id="IPR000159">
    <property type="entry name" value="RA_dom"/>
</dbReference>
<dbReference type="SMART" id="SM00314">
    <property type="entry name" value="RA"/>
    <property type="match status" value="1"/>
</dbReference>
<name>A0A1B6GEZ3_9HEMI</name>
<dbReference type="SUPFAM" id="SSF54236">
    <property type="entry name" value="Ubiquitin-like"/>
    <property type="match status" value="1"/>
</dbReference>